<dbReference type="AlphaFoldDB" id="C7HAT2"/>
<gene>
    <name evidence="2" type="ORF">FAEPRAA2165_03441</name>
</gene>
<organism evidence="2 3">
    <name type="scientific">Faecalibacterium duncaniae (strain DSM 17677 / JCM 31915 / A2-165)</name>
    <name type="common">Faecalibacterium prausnitzii</name>
    <dbReference type="NCBI Taxonomy" id="411483"/>
    <lineage>
        <taxon>Bacteria</taxon>
        <taxon>Bacillati</taxon>
        <taxon>Bacillota</taxon>
        <taxon>Clostridia</taxon>
        <taxon>Eubacteriales</taxon>
        <taxon>Oscillospiraceae</taxon>
        <taxon>Faecalibacterium</taxon>
    </lineage>
</organism>
<name>C7HAT2_FAED2</name>
<dbReference type="STRING" id="411483.FAEPRAA2165_03441"/>
<feature type="region of interest" description="Disordered" evidence="1">
    <location>
        <begin position="1"/>
        <end position="21"/>
    </location>
</feature>
<reference evidence="2" key="1">
    <citation type="submission" date="2009-08" db="EMBL/GenBank/DDBJ databases">
        <authorList>
            <person name="Weinstock G."/>
            <person name="Sodergren E."/>
            <person name="Clifton S."/>
            <person name="Fulton L."/>
            <person name="Fulton B."/>
            <person name="Courtney L."/>
            <person name="Fronick C."/>
            <person name="Harrison M."/>
            <person name="Strong C."/>
            <person name="Farmer C."/>
            <person name="Delahaunty K."/>
            <person name="Markovic C."/>
            <person name="Hall O."/>
            <person name="Minx P."/>
            <person name="Tomlinson C."/>
            <person name="Mitreva M."/>
            <person name="Nelson J."/>
            <person name="Hou S."/>
            <person name="Wollam A."/>
            <person name="Pepin K.H."/>
            <person name="Johnson M."/>
            <person name="Bhonagiri V."/>
            <person name="Nash W.E."/>
            <person name="Warren W."/>
            <person name="Chinwalla A."/>
            <person name="Mardis E.R."/>
            <person name="Wilson R.K."/>
        </authorList>
    </citation>
    <scope>NUCLEOTIDE SEQUENCE [LARGE SCALE GENOMIC DNA]</scope>
    <source>
        <strain evidence="2">A2-165</strain>
    </source>
</reference>
<evidence type="ECO:0000313" key="2">
    <source>
        <dbReference type="EMBL" id="EEU95007.1"/>
    </source>
</evidence>
<sequence length="101" mass="10516">AEAALEGAAGEEHRAAAPGAADAGLLPEVQGSAGRFQGAARPAEARLPGGPVGFALPGAESTGFRHGNRNGFGHNIQVLCKRFDRITFVYYTIYDMECGIL</sequence>
<comment type="caution">
    <text evidence="2">The sequence shown here is derived from an EMBL/GenBank/DDBJ whole genome shotgun (WGS) entry which is preliminary data.</text>
</comment>
<dbReference type="HOGENOM" id="CLU_2297504_0_0_9"/>
<evidence type="ECO:0000256" key="1">
    <source>
        <dbReference type="SAM" id="MobiDB-lite"/>
    </source>
</evidence>
<proteinExistence type="predicted"/>
<keyword evidence="3" id="KW-1185">Reference proteome</keyword>
<dbReference type="Proteomes" id="UP000004619">
    <property type="component" value="Unassembled WGS sequence"/>
</dbReference>
<protein>
    <submittedName>
        <fullName evidence="2">Uncharacterized protein</fullName>
    </submittedName>
</protein>
<dbReference type="EMBL" id="ACOP02000092">
    <property type="protein sequence ID" value="EEU95007.1"/>
    <property type="molecule type" value="Genomic_DNA"/>
</dbReference>
<feature type="non-terminal residue" evidence="2">
    <location>
        <position position="1"/>
    </location>
</feature>
<evidence type="ECO:0000313" key="3">
    <source>
        <dbReference type="Proteomes" id="UP000004619"/>
    </source>
</evidence>
<accession>C7HAT2</accession>